<sequence length="57" mass="6014">MDSGPVPALDIHGTLGALSVGVLLGCFLFGITTLQVYMYYLGFPGDRVRTKALVGVI</sequence>
<dbReference type="EMBL" id="KL142403">
    <property type="protein sequence ID" value="KDR69188.1"/>
    <property type="molecule type" value="Genomic_DNA"/>
</dbReference>
<reference evidence="3" key="1">
    <citation type="journal article" date="2014" name="Proc. Natl. Acad. Sci. U.S.A.">
        <title>Extensive sampling of basidiomycete genomes demonstrates inadequacy of the white-rot/brown-rot paradigm for wood decay fungi.</title>
        <authorList>
            <person name="Riley R."/>
            <person name="Salamov A.A."/>
            <person name="Brown D.W."/>
            <person name="Nagy L.G."/>
            <person name="Floudas D."/>
            <person name="Held B.W."/>
            <person name="Levasseur A."/>
            <person name="Lombard V."/>
            <person name="Morin E."/>
            <person name="Otillar R."/>
            <person name="Lindquist E.A."/>
            <person name="Sun H."/>
            <person name="LaButti K.M."/>
            <person name="Schmutz J."/>
            <person name="Jabbour D."/>
            <person name="Luo H."/>
            <person name="Baker S.E."/>
            <person name="Pisabarro A.G."/>
            <person name="Walton J.D."/>
            <person name="Blanchette R.A."/>
            <person name="Henrissat B."/>
            <person name="Martin F."/>
            <person name="Cullen D."/>
            <person name="Hibbett D.S."/>
            <person name="Grigoriev I.V."/>
        </authorList>
    </citation>
    <scope>NUCLEOTIDE SEQUENCE [LARGE SCALE GENOMIC DNA]</scope>
    <source>
        <strain evidence="3">CBS 339.88</strain>
    </source>
</reference>
<name>A0A067SQX3_GALM3</name>
<evidence type="ECO:0000313" key="3">
    <source>
        <dbReference type="Proteomes" id="UP000027222"/>
    </source>
</evidence>
<feature type="transmembrane region" description="Helical" evidence="1">
    <location>
        <begin position="20"/>
        <end position="41"/>
    </location>
</feature>
<proteinExistence type="predicted"/>
<keyword evidence="3" id="KW-1185">Reference proteome</keyword>
<keyword evidence="1" id="KW-0812">Transmembrane</keyword>
<keyword evidence="1" id="KW-0472">Membrane</keyword>
<gene>
    <name evidence="2" type="ORF">GALMADRAFT_104136</name>
</gene>
<dbReference type="HOGENOM" id="CLU_3001980_0_0_1"/>
<evidence type="ECO:0000256" key="1">
    <source>
        <dbReference type="SAM" id="Phobius"/>
    </source>
</evidence>
<feature type="non-terminal residue" evidence="2">
    <location>
        <position position="57"/>
    </location>
</feature>
<dbReference type="Proteomes" id="UP000027222">
    <property type="component" value="Unassembled WGS sequence"/>
</dbReference>
<dbReference type="OrthoDB" id="2535105at2759"/>
<accession>A0A067SQX3</accession>
<evidence type="ECO:0000313" key="2">
    <source>
        <dbReference type="EMBL" id="KDR69188.1"/>
    </source>
</evidence>
<keyword evidence="1" id="KW-1133">Transmembrane helix</keyword>
<dbReference type="AlphaFoldDB" id="A0A067SQX3"/>
<organism evidence="2 3">
    <name type="scientific">Galerina marginata (strain CBS 339.88)</name>
    <dbReference type="NCBI Taxonomy" id="685588"/>
    <lineage>
        <taxon>Eukaryota</taxon>
        <taxon>Fungi</taxon>
        <taxon>Dikarya</taxon>
        <taxon>Basidiomycota</taxon>
        <taxon>Agaricomycotina</taxon>
        <taxon>Agaricomycetes</taxon>
        <taxon>Agaricomycetidae</taxon>
        <taxon>Agaricales</taxon>
        <taxon>Agaricineae</taxon>
        <taxon>Strophariaceae</taxon>
        <taxon>Galerina</taxon>
    </lineage>
</organism>
<protein>
    <submittedName>
        <fullName evidence="2">Uncharacterized protein</fullName>
    </submittedName>
</protein>